<feature type="region of interest" description="Disordered" evidence="1">
    <location>
        <begin position="1"/>
        <end position="25"/>
    </location>
</feature>
<proteinExistence type="predicted"/>
<accession>A0A3L8PUR6</accession>
<feature type="compositionally biased region" description="Polar residues" evidence="1">
    <location>
        <begin position="1"/>
        <end position="14"/>
    </location>
</feature>
<evidence type="ECO:0000313" key="2">
    <source>
        <dbReference type="EMBL" id="RLV59070.1"/>
    </source>
</evidence>
<dbReference type="RefSeq" id="WP_121839632.1">
    <property type="nucleotide sequence ID" value="NZ_ML014794.1"/>
</dbReference>
<sequence>MLSEVTTYSDSGLSNHPEAHSGSATTSIADELGLLKLEDKNNRVGNPFTVNTGADCSDPYQCHQVNQASNNFFETFEYLSQTRLSLLNNQDSDTSEDENIEGFCFQVSTSPEQAKFLSGSDACYVSTKGIVEQMEVKPKLKPEYPLSLKNWLECASKEVSAQNPPLVLLLDLDESVLSTKKFFVRINTELGFPLKGKNYGKEEYVTVYIDENAFKQLAAFSRRGHRIHVMTTNTYVYEDIHRLFEKFEIALPEDNYHNRETMLRYFALNIGFTEQRVSKWDFSDLGFAQGFITQHGFTKPQYFEKFDFLNQALLYDDKTEHESEHSFYIQAEICKPFPDLSAGKNSGSMVNLLANQRYV</sequence>
<dbReference type="Proteomes" id="UP000281474">
    <property type="component" value="Unassembled WGS sequence"/>
</dbReference>
<name>A0A3L8PUR6_9GAMM</name>
<evidence type="ECO:0000256" key="1">
    <source>
        <dbReference type="SAM" id="MobiDB-lite"/>
    </source>
</evidence>
<dbReference type="AlphaFoldDB" id="A0A3L8PUR6"/>
<organism evidence="2 3">
    <name type="scientific">Parashewanella curva</name>
    <dbReference type="NCBI Taxonomy" id="2338552"/>
    <lineage>
        <taxon>Bacteria</taxon>
        <taxon>Pseudomonadati</taxon>
        <taxon>Pseudomonadota</taxon>
        <taxon>Gammaproteobacteria</taxon>
        <taxon>Alteromonadales</taxon>
        <taxon>Shewanellaceae</taxon>
        <taxon>Parashewanella</taxon>
    </lineage>
</organism>
<dbReference type="OrthoDB" id="9810101at2"/>
<evidence type="ECO:0000313" key="3">
    <source>
        <dbReference type="Proteomes" id="UP000281474"/>
    </source>
</evidence>
<gene>
    <name evidence="2" type="ORF">D5018_14055</name>
</gene>
<keyword evidence="3" id="KW-1185">Reference proteome</keyword>
<dbReference type="EMBL" id="QZEI01000045">
    <property type="protein sequence ID" value="RLV59070.1"/>
    <property type="molecule type" value="Genomic_DNA"/>
</dbReference>
<reference evidence="2 3" key="1">
    <citation type="submission" date="2018-09" db="EMBL/GenBank/DDBJ databases">
        <title>Phylogeny of the Shewanellaceae, and recommendation for two new genera, Pseudoshewanella and Parashewanella.</title>
        <authorList>
            <person name="Wang G."/>
        </authorList>
    </citation>
    <scope>NUCLEOTIDE SEQUENCE [LARGE SCALE GENOMIC DNA]</scope>
    <source>
        <strain evidence="2 3">C51</strain>
    </source>
</reference>
<comment type="caution">
    <text evidence="2">The sequence shown here is derived from an EMBL/GenBank/DDBJ whole genome shotgun (WGS) entry which is preliminary data.</text>
</comment>
<protein>
    <submittedName>
        <fullName evidence="2">Uncharacterized protein</fullName>
    </submittedName>
</protein>